<feature type="domain" description="MobA-like NTP transferase" evidence="1">
    <location>
        <begin position="18"/>
        <end position="182"/>
    </location>
</feature>
<dbReference type="AlphaFoldDB" id="A0A5D6V8D0"/>
<dbReference type="Proteomes" id="UP000322791">
    <property type="component" value="Unassembled WGS sequence"/>
</dbReference>
<evidence type="ECO:0000313" key="2">
    <source>
        <dbReference type="EMBL" id="TYZ10914.1"/>
    </source>
</evidence>
<dbReference type="RefSeq" id="WP_149070399.1">
    <property type="nucleotide sequence ID" value="NZ_VTHL01000006.1"/>
</dbReference>
<dbReference type="CDD" id="cd04182">
    <property type="entry name" value="GT_2_like_f"/>
    <property type="match status" value="1"/>
</dbReference>
<dbReference type="InterPro" id="IPR025877">
    <property type="entry name" value="MobA-like_NTP_Trfase"/>
</dbReference>
<protein>
    <submittedName>
        <fullName evidence="2">Nucleotidyltransferase family protein</fullName>
    </submittedName>
</protein>
<evidence type="ECO:0000259" key="1">
    <source>
        <dbReference type="Pfam" id="PF12804"/>
    </source>
</evidence>
<proteinExistence type="predicted"/>
<name>A0A5D6V8D0_9BACT</name>
<dbReference type="GO" id="GO:0016779">
    <property type="term" value="F:nucleotidyltransferase activity"/>
    <property type="evidence" value="ECO:0007669"/>
    <property type="project" value="UniProtKB-ARBA"/>
</dbReference>
<dbReference type="Pfam" id="PF12804">
    <property type="entry name" value="NTP_transf_3"/>
    <property type="match status" value="1"/>
</dbReference>
<keyword evidence="3" id="KW-1185">Reference proteome</keyword>
<dbReference type="PANTHER" id="PTHR43777">
    <property type="entry name" value="MOLYBDENUM COFACTOR CYTIDYLYLTRANSFERASE"/>
    <property type="match status" value="1"/>
</dbReference>
<evidence type="ECO:0000313" key="3">
    <source>
        <dbReference type="Proteomes" id="UP000322791"/>
    </source>
</evidence>
<gene>
    <name evidence="2" type="ORF">FY528_07600</name>
</gene>
<keyword evidence="2" id="KW-0808">Transferase</keyword>
<dbReference type="SUPFAM" id="SSF53448">
    <property type="entry name" value="Nucleotide-diphospho-sugar transferases"/>
    <property type="match status" value="1"/>
</dbReference>
<comment type="caution">
    <text evidence="2">The sequence shown here is derived from an EMBL/GenBank/DDBJ whole genome shotgun (WGS) entry which is preliminary data.</text>
</comment>
<dbReference type="Gene3D" id="3.90.550.10">
    <property type="entry name" value="Spore Coat Polysaccharide Biosynthesis Protein SpsA, Chain A"/>
    <property type="match status" value="1"/>
</dbReference>
<dbReference type="InterPro" id="IPR029044">
    <property type="entry name" value="Nucleotide-diphossugar_trans"/>
</dbReference>
<reference evidence="2 3" key="1">
    <citation type="submission" date="2019-08" db="EMBL/GenBank/DDBJ databases">
        <authorList>
            <person name="Seo M.-J."/>
        </authorList>
    </citation>
    <scope>NUCLEOTIDE SEQUENCE [LARGE SCALE GENOMIC DNA]</scope>
    <source>
        <strain evidence="2 3">KIGAM108</strain>
    </source>
</reference>
<dbReference type="EMBL" id="VTHL01000006">
    <property type="protein sequence ID" value="TYZ10914.1"/>
    <property type="molecule type" value="Genomic_DNA"/>
</dbReference>
<accession>A0A5D6V8D0</accession>
<organism evidence="2 3">
    <name type="scientific">Hymenobacter lutimineralis</name>
    <dbReference type="NCBI Taxonomy" id="2606448"/>
    <lineage>
        <taxon>Bacteria</taxon>
        <taxon>Pseudomonadati</taxon>
        <taxon>Bacteroidota</taxon>
        <taxon>Cytophagia</taxon>
        <taxon>Cytophagales</taxon>
        <taxon>Hymenobacteraceae</taxon>
        <taxon>Hymenobacter</taxon>
    </lineage>
</organism>
<dbReference type="PANTHER" id="PTHR43777:SF1">
    <property type="entry name" value="MOLYBDENUM COFACTOR CYTIDYLYLTRANSFERASE"/>
    <property type="match status" value="1"/>
</dbReference>
<sequence length="211" mass="22137">MPAAVSSKKPDRLPPAILLLAAGASTRLGRPKQLLAYQGKTLLRRAAETAVAAADGSPVLVVTGAIHAPLLPKLLNLPVHVHHCPEWAAGMGASLKAGLHCLEAMHPLVAGVTVMLCDQPHVTPDLLHQLGRAAAQNSRPMAAAEYAGVLGAPAFFSQAVLGFLRQIADRAGAGQLLRQHRERVVPVPFPAGLLDVDTEEQYAALLSQPPE</sequence>